<dbReference type="PATRIC" id="fig|86662.17.peg.2834"/>
<evidence type="ECO:0000313" key="8">
    <source>
        <dbReference type="EMBL" id="TKI82621.1"/>
    </source>
</evidence>
<dbReference type="Proteomes" id="UP000195696">
    <property type="component" value="Unassembled WGS sequence"/>
</dbReference>
<protein>
    <submittedName>
        <fullName evidence="1">Cell division protein FtsK</fullName>
    </submittedName>
    <submittedName>
        <fullName evidence="6">YpjP family protein</fullName>
    </submittedName>
</protein>
<accession>C2XTI9</accession>
<evidence type="ECO:0000313" key="14">
    <source>
        <dbReference type="Proteomes" id="UP000236165"/>
    </source>
</evidence>
<evidence type="ECO:0000313" key="6">
    <source>
        <dbReference type="EMBL" id="QQA17969.1"/>
    </source>
</evidence>
<sequence length="195" mass="22246">MPNWFRKTLVALITVFTFGLVTPPSILLDNAKAADKPTSTAGQQNLESTSYTYEETNDRLTTDTFVNYAMQEAEKQSMQKFGSKIGPVIEDEFKDVVLPKIEEAIAELANDVPEESLQSLAISQRPAGGNNEKIFHVYDTKSGNDLLRFHVRRDHPPQDGYYFNFHYHRFDDGYSGHHELGNIYWNTNVPPKWLS</sequence>
<dbReference type="EMBL" id="MKZQ01000080">
    <property type="protein sequence ID" value="PJN63240.1"/>
    <property type="molecule type" value="Genomic_DNA"/>
</dbReference>
<dbReference type="KEGG" id="bww:bwei_2809"/>
<dbReference type="EMBL" id="ACMP01000063">
    <property type="protein sequence ID" value="EEL71049.1"/>
    <property type="molecule type" value="Genomic_DNA"/>
</dbReference>
<dbReference type="Proteomes" id="UP000305524">
    <property type="component" value="Unassembled WGS sequence"/>
</dbReference>
<proteinExistence type="predicted"/>
<dbReference type="EMBL" id="FMAK01000030">
    <property type="protein sequence ID" value="SCB67980.1"/>
    <property type="molecule type" value="Genomic_DNA"/>
</dbReference>
<dbReference type="Proteomes" id="UP000001753">
    <property type="component" value="Chromosome"/>
</dbReference>
<dbReference type="Pfam" id="PF14005">
    <property type="entry name" value="YpjP"/>
    <property type="match status" value="1"/>
</dbReference>
<evidence type="ECO:0000313" key="1">
    <source>
        <dbReference type="EMBL" id="ARJ21929.1"/>
    </source>
</evidence>
<dbReference type="Proteomes" id="UP000236165">
    <property type="component" value="Unassembled WGS sequence"/>
</dbReference>
<evidence type="ECO:0000313" key="3">
    <source>
        <dbReference type="EMBL" id="OFD80787.1"/>
    </source>
</evidence>
<evidence type="ECO:0000313" key="12">
    <source>
        <dbReference type="Proteomes" id="UP000192932"/>
    </source>
</evidence>
<evidence type="ECO:0000313" key="5">
    <source>
        <dbReference type="EMBL" id="PJN63240.1"/>
    </source>
</evidence>
<reference evidence="10 11" key="2">
    <citation type="submission" date="2016-05" db="EMBL/GenBank/DDBJ databases">
        <title>Bacillus thuringiensis and Bacillus weihenstephanensis as novel biocontrol agents of wilt causing Verticillium species.</title>
        <authorList>
            <person name="Hollensteiner J."/>
            <person name="Wemheuer F."/>
            <person name="Harting R."/>
            <person name="Kolarzyk A."/>
            <person name="Diaz-Valerio S."/>
            <person name="Poehlein A."/>
            <person name="Brzuszkiewicz E."/>
            <person name="Nesemann K."/>
            <person name="Braus-Stromeyer S."/>
            <person name="Braus G."/>
            <person name="Daniel R."/>
            <person name="Liesegang H."/>
        </authorList>
    </citation>
    <scope>NUCLEOTIDE SEQUENCE [LARGE SCALE GENOMIC DNA]</scope>
    <source>
        <strain evidence="4 11">GOE11</strain>
        <strain evidence="3 10">GOE8</strain>
    </source>
</reference>
<keyword evidence="1" id="KW-0131">Cell cycle</keyword>
<reference evidence="5 14" key="4">
    <citation type="submission" date="2016-10" db="EMBL/GenBank/DDBJ databases">
        <title>Genome Sequence of Bacillus weihenstephanensis GM6LP.</title>
        <authorList>
            <person name="Poehlein A."/>
            <person name="Wemheuer F."/>
            <person name="Hollensteiner J."/>
            <person name="Wemheuer B."/>
        </authorList>
    </citation>
    <scope>NUCLEOTIDE SEQUENCE [LARGE SCALE GENOMIC DNA]</scope>
    <source>
        <strain evidence="5 14">GM6LP</strain>
    </source>
</reference>
<dbReference type="InterPro" id="IPR025616">
    <property type="entry name" value="YpjP"/>
</dbReference>
<reference evidence="2" key="1">
    <citation type="journal article" date="2012" name="Genome Res.">
        <title>Genomic characterization of the Bacillus cereus sensu lato species: Backdrop to the evolution of Bacillus anthracis.</title>
        <authorList>
            <person name="Zwick M.E."/>
            <person name="Joseph S.J."/>
            <person name="Didelot X."/>
            <person name="Chen P.E."/>
            <person name="Bishop-Lilly K.A."/>
            <person name="Stewart A.C."/>
            <person name="Willner K."/>
            <person name="Nolan N."/>
            <person name="Lentz S."/>
            <person name="Thomason M.K."/>
            <person name="Sozhamannan S."/>
            <person name="Mateczun A.J."/>
            <person name="Du L."/>
            <person name="Read T.D."/>
        </authorList>
    </citation>
    <scope>NUCLEOTIDE SEQUENCE [LARGE SCALE GENOMIC DNA]</scope>
    <source>
        <strain evidence="2">AH603</strain>
    </source>
</reference>
<dbReference type="AlphaFoldDB" id="A0A0A0WLS5"/>
<evidence type="ECO:0000313" key="7">
    <source>
        <dbReference type="EMBL" id="SCB67980.1"/>
    </source>
</evidence>
<keyword evidence="1" id="KW-0132">Cell division</keyword>
<reference evidence="1 12" key="5">
    <citation type="submission" date="2017-04" db="EMBL/GenBank/DDBJ databases">
        <title>The Characteristic of a Fine Plant Growth-Promoting Rhizobacteria Bacillus mycoides Gnyt1 and its Whole Genome Sequencing Analysis.</title>
        <authorList>
            <person name="Li J.H."/>
            <person name="Yao T."/>
        </authorList>
    </citation>
    <scope>NUCLEOTIDE SEQUENCE [LARGE SCALE GENOMIC DNA]</scope>
    <source>
        <strain evidence="1 12">Gnyt1</strain>
    </source>
</reference>
<evidence type="ECO:0000313" key="4">
    <source>
        <dbReference type="EMBL" id="OFD95887.1"/>
    </source>
</evidence>
<dbReference type="EMBL" id="CABWMC010000029">
    <property type="protein sequence ID" value="VXC57449.1"/>
    <property type="molecule type" value="Genomic_DNA"/>
</dbReference>
<keyword evidence="17" id="KW-1185">Reference proteome</keyword>
<evidence type="ECO:0000313" key="10">
    <source>
        <dbReference type="Proteomes" id="UP000175706"/>
    </source>
</evidence>
<accession>A0A0B5S5Y6</accession>
<evidence type="ECO:0000313" key="16">
    <source>
        <dbReference type="Proteomes" id="UP000437562"/>
    </source>
</evidence>
<evidence type="ECO:0000313" key="13">
    <source>
        <dbReference type="Proteomes" id="UP000195696"/>
    </source>
</evidence>
<dbReference type="EMBL" id="CP020743">
    <property type="protein sequence ID" value="ARJ21929.1"/>
    <property type="molecule type" value="Genomic_DNA"/>
</dbReference>
<dbReference type="EMBL" id="CP065877">
    <property type="protein sequence ID" value="QQA17969.1"/>
    <property type="molecule type" value="Genomic_DNA"/>
</dbReference>
<name>A0A0A0WLS5_BACMY</name>
<evidence type="ECO:0000313" key="9">
    <source>
        <dbReference type="EMBL" id="VXC57449.1"/>
    </source>
</evidence>
<evidence type="ECO:0000313" key="2">
    <source>
        <dbReference type="EMBL" id="EEL71049.1"/>
    </source>
</evidence>
<dbReference type="Proteomes" id="UP000175706">
    <property type="component" value="Unassembled WGS sequence"/>
</dbReference>
<accession>A0A653ZQ62</accession>
<reference evidence="6 17" key="8">
    <citation type="submission" date="2020-12" db="EMBL/GenBank/DDBJ databases">
        <title>FDA dAtabase for Regulatory Grade micrObial Sequences (FDA-ARGOS): Supporting development and validation of Infectious Disease Dx tests.</title>
        <authorList>
            <person name="Nelson B."/>
            <person name="Plummer A."/>
            <person name="Tallon L."/>
            <person name="Sadzewicz L."/>
            <person name="Zhao X."/>
            <person name="Boylan J."/>
            <person name="Ott S."/>
            <person name="Bowen H."/>
            <person name="Vavikolanu K."/>
            <person name="Mehta A."/>
            <person name="Aluvathingal J."/>
            <person name="Nadendla S."/>
            <person name="Myers T."/>
            <person name="Yan Y."/>
            <person name="Sichtig H."/>
        </authorList>
    </citation>
    <scope>NUCLEOTIDE SEQUENCE [LARGE SCALE GENOMIC DNA]</scope>
    <source>
        <strain evidence="6 17">FDAARGOS_924</strain>
    </source>
</reference>
<evidence type="ECO:0000313" key="15">
    <source>
        <dbReference type="Proteomes" id="UP000305524"/>
    </source>
</evidence>
<dbReference type="KEGG" id="bmyo:BG05_3802"/>
<reference evidence="8 15" key="6">
    <citation type="journal article" date="2019" name="Environ. Microbiol.">
        <title>An active ?-lactamase is a part of an orchestrated cell wall stress resistance network of Bacillus subtilis and related rhizosphere species.</title>
        <authorList>
            <person name="Bucher T."/>
            <person name="Keren-Paz A."/>
            <person name="Hausser J."/>
            <person name="Olender T."/>
            <person name="Cytryn E."/>
            <person name="Kolodkin-Gal I."/>
        </authorList>
    </citation>
    <scope>NUCLEOTIDE SEQUENCE [LARGE SCALE GENOMIC DNA]</scope>
    <source>
        <strain evidence="8 15">I186</strain>
    </source>
</reference>
<dbReference type="RefSeq" id="WP_002031682.1">
    <property type="nucleotide sequence ID" value="NZ_CAKJWQ010000005.1"/>
</dbReference>
<dbReference type="EMBL" id="LXLX01000026">
    <property type="protein sequence ID" value="OFD95887.1"/>
    <property type="molecule type" value="Genomic_DNA"/>
</dbReference>
<evidence type="ECO:0000313" key="17">
    <source>
        <dbReference type="Proteomes" id="UP000596196"/>
    </source>
</evidence>
<dbReference type="EMBL" id="SZOD01000527">
    <property type="protein sequence ID" value="TKI82621.1"/>
    <property type="molecule type" value="Genomic_DNA"/>
</dbReference>
<dbReference type="Proteomes" id="UP000192932">
    <property type="component" value="Chromosome"/>
</dbReference>
<dbReference type="EMBL" id="LXLT01000024">
    <property type="protein sequence ID" value="OFD80787.1"/>
    <property type="molecule type" value="Genomic_DNA"/>
</dbReference>
<organism evidence="2">
    <name type="scientific">Bacillus mycoides</name>
    <dbReference type="NCBI Taxonomy" id="1405"/>
    <lineage>
        <taxon>Bacteria</taxon>
        <taxon>Bacillati</taxon>
        <taxon>Bacillota</taxon>
        <taxon>Bacilli</taxon>
        <taxon>Bacillales</taxon>
        <taxon>Bacillaceae</taxon>
        <taxon>Bacillus</taxon>
        <taxon>Bacillus cereus group</taxon>
    </lineage>
</organism>
<dbReference type="Proteomes" id="UP000175835">
    <property type="component" value="Unassembled WGS sequence"/>
</dbReference>
<evidence type="ECO:0000313" key="11">
    <source>
        <dbReference type="Proteomes" id="UP000175835"/>
    </source>
</evidence>
<gene>
    <name evidence="1" type="ORF">B7492_12070</name>
    <name evidence="9" type="ORF">BACI71_40249</name>
    <name evidence="5" type="ORF">BACWE_54340</name>
    <name evidence="2" type="ORF">bcere0026_20090</name>
    <name evidence="7" type="ORF">BWGO95_02110</name>
    <name evidence="4" type="ORF">BWGOE11_23020</name>
    <name evidence="3" type="ORF">BWGOE8_21550</name>
    <name evidence="8" type="ORF">FC701_20755</name>
    <name evidence="6" type="ORF">I6G81_11150</name>
</gene>
<reference evidence="9 16" key="7">
    <citation type="submission" date="2019-10" db="EMBL/GenBank/DDBJ databases">
        <authorList>
            <person name="Karimi E."/>
        </authorList>
    </citation>
    <scope>NUCLEOTIDE SEQUENCE [LARGE SCALE GENOMIC DNA]</scope>
    <source>
        <strain evidence="9">Bacillus sp. 71</strain>
    </source>
</reference>
<accession>A0A0A0WLS5</accession>
<reference evidence="7 13" key="3">
    <citation type="submission" date="2016-08" db="EMBL/GenBank/DDBJ databases">
        <authorList>
            <person name="Seilhamer J.J."/>
        </authorList>
    </citation>
    <scope>NUCLEOTIDE SEQUENCE [LARGE SCALE GENOMIC DNA]</scope>
    <source>
        <strain evidence="7 13">SDA_GO95</strain>
    </source>
</reference>
<dbReference type="GO" id="GO:0051301">
    <property type="term" value="P:cell division"/>
    <property type="evidence" value="ECO:0007669"/>
    <property type="project" value="UniProtKB-KW"/>
</dbReference>
<dbReference type="Proteomes" id="UP000596196">
    <property type="component" value="Chromosome"/>
</dbReference>
<dbReference type="Proteomes" id="UP000437562">
    <property type="component" value="Unassembled WGS sequence"/>
</dbReference>